<dbReference type="PANTHER" id="PTHR43796:SF2">
    <property type="entry name" value="CARBOXYNORSPERMIDINE SYNTHASE"/>
    <property type="match status" value="1"/>
</dbReference>
<dbReference type="Gene3D" id="3.40.50.720">
    <property type="entry name" value="NAD(P)-binding Rossmann-like Domain"/>
    <property type="match status" value="1"/>
</dbReference>
<evidence type="ECO:0000313" key="2">
    <source>
        <dbReference type="EMBL" id="KTC87072.1"/>
    </source>
</evidence>
<dbReference type="PANTHER" id="PTHR43796">
    <property type="entry name" value="CARBOXYNORSPERMIDINE SYNTHASE"/>
    <property type="match status" value="1"/>
</dbReference>
<dbReference type="SUPFAM" id="SSF51735">
    <property type="entry name" value="NAD(P)-binding Rossmann-fold domains"/>
    <property type="match status" value="1"/>
</dbReference>
<dbReference type="PATRIC" id="fig|29422.6.peg.315"/>
<accession>A0A0W0SUP8</accession>
<dbReference type="EMBL" id="LNXV01000003">
    <property type="protein sequence ID" value="KTC87072.1"/>
    <property type="molecule type" value="Genomic_DNA"/>
</dbReference>
<comment type="caution">
    <text evidence="2">The sequence shown here is derived from an EMBL/GenBank/DDBJ whole genome shotgun (WGS) entry which is preliminary data.</text>
</comment>
<proteinExistence type="predicted"/>
<evidence type="ECO:0000259" key="1">
    <source>
        <dbReference type="Pfam" id="PF03435"/>
    </source>
</evidence>
<dbReference type="STRING" id="29422.Lbru_0301"/>
<name>A0A0W0SUP8_9GAMM</name>
<dbReference type="Proteomes" id="UP000054742">
    <property type="component" value="Unassembled WGS sequence"/>
</dbReference>
<evidence type="ECO:0000313" key="3">
    <source>
        <dbReference type="Proteomes" id="UP000054742"/>
    </source>
</evidence>
<feature type="domain" description="Saccharopine dehydrogenase NADP binding" evidence="1">
    <location>
        <begin position="5"/>
        <end position="107"/>
    </location>
</feature>
<reference evidence="2 3" key="1">
    <citation type="submission" date="2015-11" db="EMBL/GenBank/DDBJ databases">
        <title>Genomic analysis of 38 Legionella species identifies large and diverse effector repertoires.</title>
        <authorList>
            <person name="Burstein D."/>
            <person name="Amaro F."/>
            <person name="Zusman T."/>
            <person name="Lifshitz Z."/>
            <person name="Cohen O."/>
            <person name="Gilbert J.A."/>
            <person name="Pupko T."/>
            <person name="Shuman H.A."/>
            <person name="Segal G."/>
        </authorList>
    </citation>
    <scope>NUCLEOTIDE SEQUENCE [LARGE SCALE GENOMIC DNA]</scope>
    <source>
        <strain evidence="2 3">ATCC 43878</strain>
    </source>
</reference>
<gene>
    <name evidence="2" type="ORF">Lbru_0301</name>
</gene>
<protein>
    <submittedName>
        <fullName evidence="2">Saccharopine dehydrogenase</fullName>
    </submittedName>
</protein>
<dbReference type="InterPro" id="IPR036291">
    <property type="entry name" value="NAD(P)-bd_dom_sf"/>
</dbReference>
<sequence length="375" mass="41530">MQKQVLILGGYGNFGKRIAHSLCKANVAVIIAGRSLCKAEQFRDELCKQYPEVLINAIALDVAQEIKTQLVHWQPTVVINTCGPFQMADYHVALNCIECGVHYLDLADGRDFVGGIGLLDKAAKANNVLVVSGASSVPGLSSAVLEHFRGEFQRMNSLQFGIATVQKFSRGYATAKAILTYLGKPCRPPFGEEQNFYGWQGLHSINYPEMGKRWMSLCDVPDLDLLPPRFGLKKISFSAGMESNLLHWGMWLVSWLVRLGLPLSLPKHTRFLTNIGHCFDWQSSDDSGMHMFIKGYDLHGNPLEIKWFLLAKEAAGPYIPTVPAIVLAKQLVHGQLELRGALPCVSLVSLSDYLAEISDLPIKMQVWRSDGLSMA</sequence>
<dbReference type="AlphaFoldDB" id="A0A0W0SUP8"/>
<dbReference type="Pfam" id="PF03435">
    <property type="entry name" value="Sacchrp_dh_NADP"/>
    <property type="match status" value="1"/>
</dbReference>
<dbReference type="OrthoDB" id="528778at2"/>
<keyword evidence="3" id="KW-1185">Reference proteome</keyword>
<dbReference type="RefSeq" id="WP_058440407.1">
    <property type="nucleotide sequence ID" value="NZ_CAAAHU010000001.1"/>
</dbReference>
<organism evidence="2 3">
    <name type="scientific">Legionella brunensis</name>
    <dbReference type="NCBI Taxonomy" id="29422"/>
    <lineage>
        <taxon>Bacteria</taxon>
        <taxon>Pseudomonadati</taxon>
        <taxon>Pseudomonadota</taxon>
        <taxon>Gammaproteobacteria</taxon>
        <taxon>Legionellales</taxon>
        <taxon>Legionellaceae</taxon>
        <taxon>Legionella</taxon>
    </lineage>
</organism>
<dbReference type="InterPro" id="IPR005097">
    <property type="entry name" value="Sacchrp_dh_NADP-bd"/>
</dbReference>